<dbReference type="EMBL" id="JAEUGD010000031">
    <property type="protein sequence ID" value="MBL6446567.1"/>
    <property type="molecule type" value="Genomic_DNA"/>
</dbReference>
<dbReference type="AlphaFoldDB" id="A0A937KBQ8"/>
<evidence type="ECO:0000313" key="2">
    <source>
        <dbReference type="Proteomes" id="UP000614216"/>
    </source>
</evidence>
<organism evidence="1 2">
    <name type="scientific">Fulvivirga marina</name>
    <dbReference type="NCBI Taxonomy" id="2494733"/>
    <lineage>
        <taxon>Bacteria</taxon>
        <taxon>Pseudomonadati</taxon>
        <taxon>Bacteroidota</taxon>
        <taxon>Cytophagia</taxon>
        <taxon>Cytophagales</taxon>
        <taxon>Fulvivirgaceae</taxon>
        <taxon>Fulvivirga</taxon>
    </lineage>
</organism>
<gene>
    <name evidence="1" type="ORF">JMN32_09615</name>
</gene>
<proteinExistence type="predicted"/>
<name>A0A937KBQ8_9BACT</name>
<dbReference type="Proteomes" id="UP000614216">
    <property type="component" value="Unassembled WGS sequence"/>
</dbReference>
<protein>
    <submittedName>
        <fullName evidence="1">Uncharacterized protein</fullName>
    </submittedName>
</protein>
<sequence length="158" mass="18551">MKHIIKYIEDNPGLSKADVVYRIMDPLFDYFRAAVGENIVLLNKSRQLLRTGNKTSIQEGLLEFENFKNSWKRLIDALNELRELYNADKSILVLDEMLNMSVKRSLQTKIPKPLKNYLDETKISESDIDWIIRKIKDYWGKYSQVYASARMNQLSKSL</sequence>
<dbReference type="RefSeq" id="WP_202856099.1">
    <property type="nucleotide sequence ID" value="NZ_JAEUGD010000031.1"/>
</dbReference>
<keyword evidence="2" id="KW-1185">Reference proteome</keyword>
<accession>A0A937KBQ8</accession>
<comment type="caution">
    <text evidence="1">The sequence shown here is derived from an EMBL/GenBank/DDBJ whole genome shotgun (WGS) entry which is preliminary data.</text>
</comment>
<evidence type="ECO:0000313" key="1">
    <source>
        <dbReference type="EMBL" id="MBL6446567.1"/>
    </source>
</evidence>
<reference evidence="1" key="1">
    <citation type="submission" date="2021-01" db="EMBL/GenBank/DDBJ databases">
        <title>Fulvivirga kasyanovii gen. nov., sp nov., a novel member of the phylum Bacteroidetes isolated from seawater in a mussel farm.</title>
        <authorList>
            <person name="Zhao L.-H."/>
            <person name="Wang Z.-J."/>
        </authorList>
    </citation>
    <scope>NUCLEOTIDE SEQUENCE</scope>
    <source>
        <strain evidence="1">29W222</strain>
    </source>
</reference>